<organism evidence="4 5">
    <name type="scientific">Rhypophila decipiens</name>
    <dbReference type="NCBI Taxonomy" id="261697"/>
    <lineage>
        <taxon>Eukaryota</taxon>
        <taxon>Fungi</taxon>
        <taxon>Dikarya</taxon>
        <taxon>Ascomycota</taxon>
        <taxon>Pezizomycotina</taxon>
        <taxon>Sordariomycetes</taxon>
        <taxon>Sordariomycetidae</taxon>
        <taxon>Sordariales</taxon>
        <taxon>Naviculisporaceae</taxon>
        <taxon>Rhypophila</taxon>
    </lineage>
</organism>
<keyword evidence="2" id="KW-0812">Transmembrane</keyword>
<feature type="region of interest" description="Disordered" evidence="1">
    <location>
        <begin position="1"/>
        <end position="156"/>
    </location>
</feature>
<dbReference type="EMBL" id="MU858051">
    <property type="protein sequence ID" value="KAK4218749.1"/>
    <property type="molecule type" value="Genomic_DNA"/>
</dbReference>
<dbReference type="SMART" id="SM00293">
    <property type="entry name" value="PWWP"/>
    <property type="match status" value="1"/>
</dbReference>
<accession>A0AAN6YG81</accession>
<feature type="region of interest" description="Disordered" evidence="1">
    <location>
        <begin position="528"/>
        <end position="587"/>
    </location>
</feature>
<keyword evidence="2" id="KW-0472">Membrane</keyword>
<evidence type="ECO:0000256" key="2">
    <source>
        <dbReference type="SAM" id="Phobius"/>
    </source>
</evidence>
<feature type="compositionally biased region" description="Basic and acidic residues" evidence="1">
    <location>
        <begin position="35"/>
        <end position="57"/>
    </location>
</feature>
<reference evidence="4" key="2">
    <citation type="submission" date="2023-05" db="EMBL/GenBank/DDBJ databases">
        <authorList>
            <consortium name="Lawrence Berkeley National Laboratory"/>
            <person name="Steindorff A."/>
            <person name="Hensen N."/>
            <person name="Bonometti L."/>
            <person name="Westerberg I."/>
            <person name="Brannstrom I.O."/>
            <person name="Guillou S."/>
            <person name="Cros-Aarteil S."/>
            <person name="Calhoun S."/>
            <person name="Haridas S."/>
            <person name="Kuo A."/>
            <person name="Mondo S."/>
            <person name="Pangilinan J."/>
            <person name="Riley R."/>
            <person name="Labutti K."/>
            <person name="Andreopoulos B."/>
            <person name="Lipzen A."/>
            <person name="Chen C."/>
            <person name="Yanf M."/>
            <person name="Daum C."/>
            <person name="Ng V."/>
            <person name="Clum A."/>
            <person name="Ohm R."/>
            <person name="Martin F."/>
            <person name="Silar P."/>
            <person name="Natvig D."/>
            <person name="Lalanne C."/>
            <person name="Gautier V."/>
            <person name="Ament-Velasquez S.L."/>
            <person name="Kruys A."/>
            <person name="Hutchinson M.I."/>
            <person name="Powell A.J."/>
            <person name="Barry K."/>
            <person name="Miller A.N."/>
            <person name="Grigoriev I.V."/>
            <person name="Debuchy R."/>
            <person name="Gladieux P."/>
            <person name="Thoren M.H."/>
            <person name="Johannesson H."/>
        </authorList>
    </citation>
    <scope>NUCLEOTIDE SEQUENCE</scope>
    <source>
        <strain evidence="4">PSN293</strain>
    </source>
</reference>
<feature type="compositionally biased region" description="Basic and acidic residues" evidence="1">
    <location>
        <begin position="553"/>
        <end position="587"/>
    </location>
</feature>
<feature type="transmembrane region" description="Helical" evidence="2">
    <location>
        <begin position="664"/>
        <end position="688"/>
    </location>
</feature>
<evidence type="ECO:0000256" key="1">
    <source>
        <dbReference type="SAM" id="MobiDB-lite"/>
    </source>
</evidence>
<dbReference type="PROSITE" id="PS50812">
    <property type="entry name" value="PWWP"/>
    <property type="match status" value="1"/>
</dbReference>
<feature type="compositionally biased region" description="Low complexity" evidence="1">
    <location>
        <begin position="105"/>
        <end position="134"/>
    </location>
</feature>
<feature type="domain" description="PWWP" evidence="3">
    <location>
        <begin position="167"/>
        <end position="250"/>
    </location>
</feature>
<feature type="compositionally biased region" description="Acidic residues" evidence="1">
    <location>
        <begin position="318"/>
        <end position="336"/>
    </location>
</feature>
<proteinExistence type="predicted"/>
<evidence type="ECO:0000313" key="4">
    <source>
        <dbReference type="EMBL" id="KAK4218749.1"/>
    </source>
</evidence>
<dbReference type="AlphaFoldDB" id="A0AAN6YG81"/>
<keyword evidence="5" id="KW-1185">Reference proteome</keyword>
<feature type="compositionally biased region" description="Low complexity" evidence="1">
    <location>
        <begin position="370"/>
        <end position="391"/>
    </location>
</feature>
<reference evidence="4" key="1">
    <citation type="journal article" date="2023" name="Mol. Phylogenet. Evol.">
        <title>Genome-scale phylogeny and comparative genomics of the fungal order Sordariales.</title>
        <authorList>
            <person name="Hensen N."/>
            <person name="Bonometti L."/>
            <person name="Westerberg I."/>
            <person name="Brannstrom I.O."/>
            <person name="Guillou S."/>
            <person name="Cros-Aarteil S."/>
            <person name="Calhoun S."/>
            <person name="Haridas S."/>
            <person name="Kuo A."/>
            <person name="Mondo S."/>
            <person name="Pangilinan J."/>
            <person name="Riley R."/>
            <person name="LaButti K."/>
            <person name="Andreopoulos B."/>
            <person name="Lipzen A."/>
            <person name="Chen C."/>
            <person name="Yan M."/>
            <person name="Daum C."/>
            <person name="Ng V."/>
            <person name="Clum A."/>
            <person name="Steindorff A."/>
            <person name="Ohm R.A."/>
            <person name="Martin F."/>
            <person name="Silar P."/>
            <person name="Natvig D.O."/>
            <person name="Lalanne C."/>
            <person name="Gautier V."/>
            <person name="Ament-Velasquez S.L."/>
            <person name="Kruys A."/>
            <person name="Hutchinson M.I."/>
            <person name="Powell A.J."/>
            <person name="Barry K."/>
            <person name="Miller A.N."/>
            <person name="Grigoriev I.V."/>
            <person name="Debuchy R."/>
            <person name="Gladieux P."/>
            <person name="Hiltunen Thoren M."/>
            <person name="Johannesson H."/>
        </authorList>
    </citation>
    <scope>NUCLEOTIDE SEQUENCE</scope>
    <source>
        <strain evidence="4">PSN293</strain>
    </source>
</reference>
<evidence type="ECO:0000313" key="5">
    <source>
        <dbReference type="Proteomes" id="UP001301769"/>
    </source>
</evidence>
<name>A0AAN6YG81_9PEZI</name>
<dbReference type="Proteomes" id="UP001301769">
    <property type="component" value="Unassembled WGS sequence"/>
</dbReference>
<keyword evidence="2" id="KW-1133">Transmembrane helix</keyword>
<dbReference type="SUPFAM" id="SSF63748">
    <property type="entry name" value="Tudor/PWWP/MBT"/>
    <property type="match status" value="1"/>
</dbReference>
<feature type="compositionally biased region" description="Low complexity" evidence="1">
    <location>
        <begin position="59"/>
        <end position="70"/>
    </location>
</feature>
<dbReference type="GO" id="GO:0005739">
    <property type="term" value="C:mitochondrion"/>
    <property type="evidence" value="ECO:0007669"/>
    <property type="project" value="InterPro"/>
</dbReference>
<gene>
    <name evidence="4" type="ORF">QBC37DRAFT_274363</name>
</gene>
<feature type="region of interest" description="Disordered" evidence="1">
    <location>
        <begin position="304"/>
        <end position="432"/>
    </location>
</feature>
<dbReference type="Pfam" id="PF00855">
    <property type="entry name" value="PWWP"/>
    <property type="match status" value="1"/>
</dbReference>
<feature type="compositionally biased region" description="Basic and acidic residues" evidence="1">
    <location>
        <begin position="401"/>
        <end position="432"/>
    </location>
</feature>
<comment type="caution">
    <text evidence="4">The sequence shown here is derived from an EMBL/GenBank/DDBJ whole genome shotgun (WGS) entry which is preliminary data.</text>
</comment>
<dbReference type="PANTHER" id="PTHR22910:SF6">
    <property type="entry name" value="PROTEIN MGARP"/>
    <property type="match status" value="1"/>
</dbReference>
<dbReference type="InterPro" id="IPR026093">
    <property type="entry name" value="MGARP"/>
</dbReference>
<dbReference type="InterPro" id="IPR000313">
    <property type="entry name" value="PWWP_dom"/>
</dbReference>
<sequence>MADDKTTTTAPAAEVVSSKVERNEEKPAAAPETGVKSEEDSKEDTATPASEPKKEADAESAPATAPAAASVKTEDKKEPETPAEAIAEKTAETVADQPDVEMTDDAPAPAAGAAQTEAADATATDAPASATTPANKKRKSVGGPEAKGKKLNKKQSKARILHLDAKPGDHYFVKLKGFPQWPVIICDEDMLPQSLIKSRPVTAKRADGSYREDFADGGKKAHERTFPVMYLHTNEFGWVPNSDLIELDPATVLDVKLDKMRKDLQAAHKLASEHHDLDYYKEVLQAYQEELLEQAEAKAAKAAAKAATPSKKKTQANTDEDGDVDMADADDADDTETPAKEKKTKKRKAEENIETPARSNSVKKRLIKLTTSSTPKTTNGTSSTPKAATDSKAPKSKTKKGKEPKVAEEKKIEKATTPEEPKLTPEDIHGRKQKEVLFLRHKLQKGLLTRDQEPKEEEMKGMSDYVSKLEAFSDLEVSIIRATKINKVLKAILKLENIPKEQEFNFKSRSQVLLDKWNKLLASDSTPAPAAAEANGVNGSAKEKVAPRHKTNGVKDEEKSAEPEKVVAEKEEEPSKEAKKEEEVEEEVKAPSDEVRLRFRLLIFPPPLEVKKMETNTLFFFLGQDGSCPSNRSLEESALAFSQLEPALASSKLGLGLRGIFSSLFFAVHFFLVGWCGRSILCHYGFLVPPWMEKDQRRTGIVISGI</sequence>
<evidence type="ECO:0000259" key="3">
    <source>
        <dbReference type="PROSITE" id="PS50812"/>
    </source>
</evidence>
<feature type="compositionally biased region" description="Basic and acidic residues" evidence="1">
    <location>
        <begin position="72"/>
        <end position="91"/>
    </location>
</feature>
<dbReference type="Gene3D" id="2.30.30.140">
    <property type="match status" value="1"/>
</dbReference>
<protein>
    <recommendedName>
        <fullName evidence="3">PWWP domain-containing protein</fullName>
    </recommendedName>
</protein>
<dbReference type="PANTHER" id="PTHR22910">
    <property type="entry name" value="PROTEIN MGARP"/>
    <property type="match status" value="1"/>
</dbReference>